<dbReference type="OrthoDB" id="9781878at2"/>
<sequence>MIETLEKQRLNERADNRGWKKWGPYLSERQWGTVREDYSVYGDSWQYFSHDQSRSRAYRWGEDGIGGISDNKQHICFSFSFWNYKDPILKERLFGLTGAEGNHGEDVKELYYYLDSTPTHSYMKMLYKYPIEEYPYEKLLAEGRNRSKLDKEFEILDTGIFDKENYFDIYIEYAKAGPNDVLIKLTAYNRSKKSAKLAVLPTLWFRNTWSWGYTSHPRKPMLTGIANSQVEIDHELFEKYKLYLKDADQLLFTENETNMERVFGKPNKSSFVKDGFNEFLVQGRKKAVNKNKIGTKMAGLYEREVPAGQKIEIKLRLSENTHLHNPFEDFDELFTAAEHNADDFYSKVQKDIKSEEQRKIQRQAFAGMMWCKQFYYYNIKQWADGDPKMPFDFYGRNFERNSTWKHAYMHNILSMPDKWEYPWFAAWDLAFHTVTLAKIDSDFAKRQLAVVLREYYMHPNGQIPAYEWNFSDVNPPVHAWATWKVYEIDKKQRGGKGDVKFLERIFHKLLLNFTWWVNQKDEAGNNIFGGGFLGLDNIGVFDRNAQLPNMTLQQADATGWMAIFTLNMLRISLEISLEREVYQDMASKFFEHFLHIAAAINNKMEEGNMGLWDEEDQFYYDKLHTPDGRTIFMKIKSLVGLIPLCAVEVIHEDLLEKLPAFKQRLEWVLKNRPDLASLISRWHEPGKGETHLLSLLRGHRMKMVLKRLFDEEEFLSDYGIRSLSKFHEENPYDFHLNGEDLTVRYTPAESDLSIMGGNSNWRGPIWFPLNYLIIDALHKYSHYYGDDYEVEYPTGSGEITTISKSAYAISRRLIKIFERNGKGIRPSLTQNKHYDGEKYFKDHYLFHEYFNGDDGSGCGASHQTGWTGLIADLIEEVNSGK</sequence>
<dbReference type="PANTHER" id="PTHR10412:SF10">
    <property type="entry name" value="GLYCOSYL HYDROLASE FAMILY 63 C-TERMINAL DOMAIN-CONTAINING PROTEIN"/>
    <property type="match status" value="1"/>
</dbReference>
<dbReference type="PATRIC" id="fig|1605367.3.peg.31"/>
<dbReference type="SUPFAM" id="SSF48208">
    <property type="entry name" value="Six-hairpin glycosidases"/>
    <property type="match status" value="1"/>
</dbReference>
<organism evidence="3 4">
    <name type="scientific">Jiulongibacter sediminis</name>
    <dbReference type="NCBI Taxonomy" id="1605367"/>
    <lineage>
        <taxon>Bacteria</taxon>
        <taxon>Pseudomonadati</taxon>
        <taxon>Bacteroidota</taxon>
        <taxon>Cytophagia</taxon>
        <taxon>Cytophagales</taxon>
        <taxon>Leadbetterellaceae</taxon>
        <taxon>Jiulongibacter</taxon>
    </lineage>
</organism>
<dbReference type="Gene3D" id="1.50.10.10">
    <property type="match status" value="1"/>
</dbReference>
<dbReference type="STRING" id="1605367.AFM12_13190"/>
<evidence type="ECO:0000259" key="2">
    <source>
        <dbReference type="Pfam" id="PF22422"/>
    </source>
</evidence>
<name>A0A0P7BAM8_9BACT</name>
<dbReference type="InterPro" id="IPR012341">
    <property type="entry name" value="6hp_glycosidase-like_sf"/>
</dbReference>
<evidence type="ECO:0000313" key="4">
    <source>
        <dbReference type="Proteomes" id="UP000050454"/>
    </source>
</evidence>
<dbReference type="Proteomes" id="UP000050454">
    <property type="component" value="Unassembled WGS sequence"/>
</dbReference>
<dbReference type="RefSeq" id="WP_055148995.1">
    <property type="nucleotide sequence ID" value="NZ_JXSZ01000010.1"/>
</dbReference>
<dbReference type="Pfam" id="PF22422">
    <property type="entry name" value="MGH1-like_GH"/>
    <property type="match status" value="1"/>
</dbReference>
<dbReference type="InterPro" id="IPR008928">
    <property type="entry name" value="6-hairpin_glycosidase_sf"/>
</dbReference>
<gene>
    <name evidence="3" type="ORF">AFM12_13190</name>
</gene>
<evidence type="ECO:0000313" key="3">
    <source>
        <dbReference type="EMBL" id="KPM47461.1"/>
    </source>
</evidence>
<dbReference type="InterPro" id="IPR031335">
    <property type="entry name" value="Glyco_hydro_63_C"/>
</dbReference>
<dbReference type="InterPro" id="IPR054491">
    <property type="entry name" value="MGH1-like_GH"/>
</dbReference>
<reference evidence="3 4" key="1">
    <citation type="submission" date="2015-07" db="EMBL/GenBank/DDBJ databases">
        <title>The draft genome sequence of Leadbetterella sp. JN14-9.</title>
        <authorList>
            <person name="Liu Y."/>
            <person name="Du J."/>
            <person name="Shao Z."/>
        </authorList>
    </citation>
    <scope>NUCLEOTIDE SEQUENCE [LARGE SCALE GENOMIC DNA]</scope>
    <source>
        <strain evidence="3 4">JN14-9</strain>
    </source>
</reference>
<dbReference type="GO" id="GO:0009311">
    <property type="term" value="P:oligosaccharide metabolic process"/>
    <property type="evidence" value="ECO:0007669"/>
    <property type="project" value="InterPro"/>
</dbReference>
<comment type="caution">
    <text evidence="3">The sequence shown here is derived from an EMBL/GenBank/DDBJ whole genome shotgun (WGS) entry which is preliminary data.</text>
</comment>
<dbReference type="InterPro" id="IPR004888">
    <property type="entry name" value="Glycoside_hydrolase_63"/>
</dbReference>
<dbReference type="EMBL" id="LGTQ01000010">
    <property type="protein sequence ID" value="KPM47461.1"/>
    <property type="molecule type" value="Genomic_DNA"/>
</dbReference>
<dbReference type="PANTHER" id="PTHR10412">
    <property type="entry name" value="MANNOSYL-OLIGOSACCHARIDE GLUCOSIDASE"/>
    <property type="match status" value="1"/>
</dbReference>
<feature type="domain" description="Glycosyl hydrolase family 63 C-terminal" evidence="1">
    <location>
        <begin position="699"/>
        <end position="873"/>
    </location>
</feature>
<dbReference type="AlphaFoldDB" id="A0A0P7BAM8"/>
<feature type="domain" description="Mannosylglycerate hydrolase MGH1-like glycoside hydrolase" evidence="2">
    <location>
        <begin position="421"/>
        <end position="524"/>
    </location>
</feature>
<accession>A0A0P7BAM8</accession>
<evidence type="ECO:0000259" key="1">
    <source>
        <dbReference type="Pfam" id="PF03200"/>
    </source>
</evidence>
<dbReference type="GO" id="GO:0004573">
    <property type="term" value="F:Glc3Man9GlcNAc2 oligosaccharide glucosidase activity"/>
    <property type="evidence" value="ECO:0007669"/>
    <property type="project" value="InterPro"/>
</dbReference>
<dbReference type="Pfam" id="PF03200">
    <property type="entry name" value="Glyco_hydro_63"/>
    <property type="match status" value="1"/>
</dbReference>
<keyword evidence="4" id="KW-1185">Reference proteome</keyword>
<proteinExistence type="predicted"/>
<protein>
    <submittedName>
        <fullName evidence="3">Glucosidase</fullName>
    </submittedName>
</protein>